<evidence type="ECO:0000256" key="11">
    <source>
        <dbReference type="ARBA" id="ARBA00023163"/>
    </source>
</evidence>
<evidence type="ECO:0000256" key="14">
    <source>
        <dbReference type="ARBA" id="ARBA00083548"/>
    </source>
</evidence>
<feature type="domain" description="CCR4-Not complex component Not N-terminal" evidence="18">
    <location>
        <begin position="4"/>
        <end position="232"/>
    </location>
</feature>
<comment type="subcellular location">
    <subcellularLocation>
        <location evidence="2">Cytoplasm</location>
        <location evidence="2">P-body</location>
    </subcellularLocation>
    <subcellularLocation>
        <location evidence="1 16">Nucleus</location>
    </subcellularLocation>
</comment>
<evidence type="ECO:0000256" key="3">
    <source>
        <dbReference type="ARBA" id="ARBA00007682"/>
    </source>
</evidence>
<keyword evidence="8" id="KW-0810">Translation regulation</keyword>
<feature type="region of interest" description="Disordered" evidence="17">
    <location>
        <begin position="256"/>
        <end position="296"/>
    </location>
</feature>
<comment type="similarity">
    <text evidence="3 16">Belongs to the CNOT2/3/5 family.</text>
</comment>
<dbReference type="GO" id="GO:0006355">
    <property type="term" value="P:regulation of DNA-templated transcription"/>
    <property type="evidence" value="ECO:0007669"/>
    <property type="project" value="InterPro"/>
</dbReference>
<feature type="compositionally biased region" description="Low complexity" evidence="17">
    <location>
        <begin position="257"/>
        <end position="268"/>
    </location>
</feature>
<evidence type="ECO:0000313" key="21">
    <source>
        <dbReference type="Proteomes" id="UP000694395"/>
    </source>
</evidence>
<dbReference type="GO" id="GO:0006417">
    <property type="term" value="P:regulation of translation"/>
    <property type="evidence" value="ECO:0007669"/>
    <property type="project" value="UniProtKB-KW"/>
</dbReference>
<evidence type="ECO:0000256" key="17">
    <source>
        <dbReference type="SAM" id="MobiDB-lite"/>
    </source>
</evidence>
<evidence type="ECO:0000256" key="6">
    <source>
        <dbReference type="ARBA" id="ARBA00022491"/>
    </source>
</evidence>
<keyword evidence="11 16" id="KW-0804">Transcription</keyword>
<feature type="region of interest" description="Disordered" evidence="17">
    <location>
        <begin position="453"/>
        <end position="474"/>
    </location>
</feature>
<dbReference type="GO" id="GO:0000932">
    <property type="term" value="C:P-body"/>
    <property type="evidence" value="ECO:0007669"/>
    <property type="project" value="UniProtKB-SubCell"/>
</dbReference>
<evidence type="ECO:0000259" key="19">
    <source>
        <dbReference type="Pfam" id="PF04153"/>
    </source>
</evidence>
<dbReference type="InterPro" id="IPR007207">
    <property type="entry name" value="Not_N"/>
</dbReference>
<dbReference type="PIRSF" id="PIRSF005290">
    <property type="entry name" value="NOT_su_3_5"/>
    <property type="match status" value="1"/>
</dbReference>
<accession>A0A8C7LSW6</accession>
<dbReference type="Ensembl" id="ENSOMYT00000003789.2">
    <property type="protein sequence ID" value="ENSOMYP00000003378.1"/>
    <property type="gene ID" value="ENSOMYG00000001686.2"/>
</dbReference>
<proteinExistence type="inferred from homology"/>
<reference evidence="20" key="2">
    <citation type="submission" date="2025-08" db="UniProtKB">
        <authorList>
            <consortium name="Ensembl"/>
        </authorList>
    </citation>
    <scope>IDENTIFICATION</scope>
</reference>
<keyword evidence="12 16" id="KW-0539">Nucleus</keyword>
<evidence type="ECO:0000256" key="4">
    <source>
        <dbReference type="ARBA" id="ARBA00022473"/>
    </source>
</evidence>
<dbReference type="GO" id="GO:0005829">
    <property type="term" value="C:cytosol"/>
    <property type="evidence" value="ECO:0007669"/>
    <property type="project" value="UniProtKB-ARBA"/>
</dbReference>
<keyword evidence="7" id="KW-0597">Phosphoprotein</keyword>
<dbReference type="InterPro" id="IPR012270">
    <property type="entry name" value="CCR4-NOT_su3/5"/>
</dbReference>
<evidence type="ECO:0000256" key="8">
    <source>
        <dbReference type="ARBA" id="ARBA00022845"/>
    </source>
</evidence>
<dbReference type="InterPro" id="IPR007282">
    <property type="entry name" value="NOT2/3/5_C"/>
</dbReference>
<feature type="domain" description="NOT2/NOT3/NOT5 C-terminal" evidence="19">
    <location>
        <begin position="506"/>
        <end position="631"/>
    </location>
</feature>
<feature type="compositionally biased region" description="Basic and acidic residues" evidence="17">
    <location>
        <begin position="284"/>
        <end position="296"/>
    </location>
</feature>
<name>A0A8C7LSW6_ONCMY</name>
<organism evidence="20 21">
    <name type="scientific">Oncorhynchus mykiss</name>
    <name type="common">Rainbow trout</name>
    <name type="synonym">Salmo gairdneri</name>
    <dbReference type="NCBI Taxonomy" id="8022"/>
    <lineage>
        <taxon>Eukaryota</taxon>
        <taxon>Metazoa</taxon>
        <taxon>Chordata</taxon>
        <taxon>Craniata</taxon>
        <taxon>Vertebrata</taxon>
        <taxon>Euteleostomi</taxon>
        <taxon>Actinopterygii</taxon>
        <taxon>Neopterygii</taxon>
        <taxon>Teleostei</taxon>
        <taxon>Protacanthopterygii</taxon>
        <taxon>Salmoniformes</taxon>
        <taxon>Salmonidae</taxon>
        <taxon>Salmoninae</taxon>
        <taxon>Oncorhynchus</taxon>
    </lineage>
</organism>
<evidence type="ECO:0000256" key="16">
    <source>
        <dbReference type="PIRNR" id="PIRNR005290"/>
    </source>
</evidence>
<protein>
    <recommendedName>
        <fullName evidence="13">CCR4-NOT transcription complex subunit 3</fullName>
    </recommendedName>
    <alternativeName>
        <fullName evidence="14">CCR4-associated factor 3</fullName>
    </alternativeName>
</protein>
<keyword evidence="4" id="KW-0217">Developmental protein</keyword>
<evidence type="ECO:0000256" key="13">
    <source>
        <dbReference type="ARBA" id="ARBA00071433"/>
    </source>
</evidence>
<dbReference type="GeneTree" id="ENSGT00390000014743"/>
<keyword evidence="6 16" id="KW-0678">Repressor</keyword>
<keyword evidence="9 16" id="KW-0805">Transcription regulation</keyword>
<keyword evidence="10" id="KW-0943">RNA-mediated gene silencing</keyword>
<sequence>MADKRKLQGEIDRCLKKVAEGVEQFEDIWQKLHNAANANQKEKYEADLKKEIKKLQRLRDQIKTWVASNEIKDKRQLVDNRKVIETQMERFKVVERETKTKAYSKEGLGLALKVDPAQREKEETGNWLTNTIDTLNMQVDQFESEVESLFIQTRKKKGEKEKQDRIEELKRFIERHRYHIRMLETILRMLDNDSVQVDSIQKIKDDVEYYMESSQDPDFEENEFIYDDLDLEDIPAALVATSPTGMGNIEDEMFLHSSSTPTSTTSSSPIPPSSATCTAENSEDDKKRGRSTDRDVSQVRQIVMFPPSFPWPRLQCCGGREHSRVRLQHTQPITEQPAFLADLLSQSAVSDIKFIQDHNHLFIFLDDKNVLMSSLSLSMDNGPSLISSITLPPSSPSPSFSDSITGGGSLLNGPHSYTQAPEPLSSLKAMAERAALGSGLDGEIPNLHLTDRDIFSGSSAAPGTPAAPQPSLSEVSIPPSLGVCPLGPTPLSKDQVYQQTMQESAWTHMPHPSDSERIRQYLMRNPCPTLPFHHQMPPHHSDSIEFYQRLSTETLFFIFYYLEGTKAQYLSAKALKKQSWRFHTKYMMWFQRHEEPKTITDEFEQGTYIYFDYEKWGQRKKEGFTFEYRYLEDRDLQ</sequence>
<dbReference type="InterPro" id="IPR038635">
    <property type="entry name" value="CCR4-NOT_su2/3/5_C_sf"/>
</dbReference>
<evidence type="ECO:0000256" key="7">
    <source>
        <dbReference type="ARBA" id="ARBA00022553"/>
    </source>
</evidence>
<evidence type="ECO:0000313" key="20">
    <source>
        <dbReference type="Ensembl" id="ENSOMYP00000003378.1"/>
    </source>
</evidence>
<evidence type="ECO:0000259" key="18">
    <source>
        <dbReference type="Pfam" id="PF04065"/>
    </source>
</evidence>
<feature type="region of interest" description="Disordered" evidence="17">
    <location>
        <begin position="396"/>
        <end position="421"/>
    </location>
</feature>
<keyword evidence="21" id="KW-1185">Reference proteome</keyword>
<reference evidence="20" key="1">
    <citation type="submission" date="2020-07" db="EMBL/GenBank/DDBJ databases">
        <title>A long reads based de novo assembly of the rainbow trout Arlee double haploid line genome.</title>
        <authorList>
            <person name="Gao G."/>
            <person name="Palti Y."/>
        </authorList>
    </citation>
    <scope>NUCLEOTIDE SEQUENCE [LARGE SCALE GENOMIC DNA]</scope>
</reference>
<evidence type="ECO:0000256" key="5">
    <source>
        <dbReference type="ARBA" id="ARBA00022490"/>
    </source>
</evidence>
<evidence type="ECO:0000256" key="1">
    <source>
        <dbReference type="ARBA" id="ARBA00004123"/>
    </source>
</evidence>
<evidence type="ECO:0000256" key="2">
    <source>
        <dbReference type="ARBA" id="ARBA00004201"/>
    </source>
</evidence>
<dbReference type="AlphaFoldDB" id="A0A8C7LSW6"/>
<dbReference type="InterPro" id="IPR040168">
    <property type="entry name" value="Not2/3/5"/>
</dbReference>
<evidence type="ECO:0000256" key="10">
    <source>
        <dbReference type="ARBA" id="ARBA00023158"/>
    </source>
</evidence>
<evidence type="ECO:0000256" key="12">
    <source>
        <dbReference type="ARBA" id="ARBA00023242"/>
    </source>
</evidence>
<dbReference type="Pfam" id="PF04065">
    <property type="entry name" value="Not3"/>
    <property type="match status" value="1"/>
</dbReference>
<keyword evidence="5 16" id="KW-0963">Cytoplasm</keyword>
<dbReference type="FunFam" id="2.30.30.1020:FF:000002">
    <property type="entry name" value="CCR4-NOT transcription complex subunit 3"/>
    <property type="match status" value="1"/>
</dbReference>
<dbReference type="GO" id="GO:0005634">
    <property type="term" value="C:nucleus"/>
    <property type="evidence" value="ECO:0007669"/>
    <property type="project" value="UniProtKB-SubCell"/>
</dbReference>
<feature type="compositionally biased region" description="Low complexity" evidence="17">
    <location>
        <begin position="456"/>
        <end position="471"/>
    </location>
</feature>
<dbReference type="Pfam" id="PF04153">
    <property type="entry name" value="NOT2_3_5_C"/>
    <property type="match status" value="1"/>
</dbReference>
<dbReference type="GO" id="GO:0031047">
    <property type="term" value="P:regulatory ncRNA-mediated gene silencing"/>
    <property type="evidence" value="ECO:0007669"/>
    <property type="project" value="UniProtKB-KW"/>
</dbReference>
<dbReference type="Proteomes" id="UP000694395">
    <property type="component" value="Chromosome 2"/>
</dbReference>
<evidence type="ECO:0000256" key="9">
    <source>
        <dbReference type="ARBA" id="ARBA00023015"/>
    </source>
</evidence>
<reference evidence="20" key="3">
    <citation type="submission" date="2025-09" db="UniProtKB">
        <authorList>
            <consortium name="Ensembl"/>
        </authorList>
    </citation>
    <scope>IDENTIFICATION</scope>
</reference>
<evidence type="ECO:0000256" key="15">
    <source>
        <dbReference type="ARBA" id="ARBA00093549"/>
    </source>
</evidence>
<dbReference type="GO" id="GO:0030015">
    <property type="term" value="C:CCR4-NOT core complex"/>
    <property type="evidence" value="ECO:0007669"/>
    <property type="project" value="UniProtKB-UniRule"/>
</dbReference>
<comment type="subunit">
    <text evidence="15">Component of the CCR4-NOT complex; distinct complexes seem to exist that differ in the participation of probably mutually exclusive catalytic subunits. In the complex interacts directly with CNOT2. Interacts with TIP120B and NANOS2. Interacts with EBF1. Interacts in an RNA-independent manner with BICC1 (via KH domains).</text>
</comment>
<dbReference type="PANTHER" id="PTHR23326">
    <property type="entry name" value="CCR4 NOT-RELATED"/>
    <property type="match status" value="1"/>
</dbReference>
<dbReference type="Gene3D" id="2.30.30.1020">
    <property type="entry name" value="CCR4-NOT complex subunit 2/3/5, C-terminal domain"/>
    <property type="match status" value="1"/>
</dbReference>
<dbReference type="GO" id="GO:2000036">
    <property type="term" value="P:regulation of stem cell population maintenance"/>
    <property type="evidence" value="ECO:0007669"/>
    <property type="project" value="UniProtKB-ARBA"/>
</dbReference>